<dbReference type="EMBL" id="JARAOO010000008">
    <property type="protein sequence ID" value="KAJ7959966.1"/>
    <property type="molecule type" value="Genomic_DNA"/>
</dbReference>
<evidence type="ECO:0000259" key="6">
    <source>
        <dbReference type="Pfam" id="PF17766"/>
    </source>
</evidence>
<dbReference type="InterPro" id="IPR041469">
    <property type="entry name" value="Subtilisin-like_FN3"/>
</dbReference>
<keyword evidence="3" id="KW-0732">Signal</keyword>
<dbReference type="PROSITE" id="PS51892">
    <property type="entry name" value="SUBTILASE"/>
    <property type="match status" value="1"/>
</dbReference>
<accession>A0AAD7PLA3</accession>
<dbReference type="Gene3D" id="3.50.30.30">
    <property type="match status" value="1"/>
</dbReference>
<gene>
    <name evidence="7" type="ORF">O6P43_020476</name>
</gene>
<keyword evidence="7" id="KW-0645">Protease</keyword>
<name>A0AAD7PLA3_QUISA</name>
<dbReference type="GO" id="GO:0005576">
    <property type="term" value="C:extracellular region"/>
    <property type="evidence" value="ECO:0007669"/>
    <property type="project" value="UniProtKB-SubCell"/>
</dbReference>
<dbReference type="InterPro" id="IPR036852">
    <property type="entry name" value="Peptidase_S8/S53_dom_sf"/>
</dbReference>
<dbReference type="CDD" id="cd02120">
    <property type="entry name" value="PA_subtilisin_like"/>
    <property type="match status" value="1"/>
</dbReference>
<dbReference type="InterPro" id="IPR045051">
    <property type="entry name" value="SBT"/>
</dbReference>
<protein>
    <submittedName>
        <fullName evidence="7">Subtilisin-like protease</fullName>
    </submittedName>
</protein>
<evidence type="ECO:0000256" key="3">
    <source>
        <dbReference type="ARBA" id="ARBA00022729"/>
    </source>
</evidence>
<dbReference type="KEGG" id="qsa:O6P43_020476"/>
<dbReference type="AlphaFoldDB" id="A0AAD7PLA3"/>
<comment type="caution">
    <text evidence="4">Lacks conserved residue(s) required for the propagation of feature annotation.</text>
</comment>
<dbReference type="SUPFAM" id="SSF52743">
    <property type="entry name" value="Subtilisin-like"/>
    <property type="match status" value="1"/>
</dbReference>
<dbReference type="InterPro" id="IPR000209">
    <property type="entry name" value="Peptidase_S8/S53_dom"/>
</dbReference>
<evidence type="ECO:0000313" key="8">
    <source>
        <dbReference type="Proteomes" id="UP001163823"/>
    </source>
</evidence>
<dbReference type="GO" id="GO:0006508">
    <property type="term" value="P:proteolysis"/>
    <property type="evidence" value="ECO:0007669"/>
    <property type="project" value="UniProtKB-KW"/>
</dbReference>
<comment type="caution">
    <text evidence="7">The sequence shown here is derived from an EMBL/GenBank/DDBJ whole genome shotgun (WGS) entry which is preliminary data.</text>
</comment>
<organism evidence="7 8">
    <name type="scientific">Quillaja saponaria</name>
    <name type="common">Soap bark tree</name>
    <dbReference type="NCBI Taxonomy" id="32244"/>
    <lineage>
        <taxon>Eukaryota</taxon>
        <taxon>Viridiplantae</taxon>
        <taxon>Streptophyta</taxon>
        <taxon>Embryophyta</taxon>
        <taxon>Tracheophyta</taxon>
        <taxon>Spermatophyta</taxon>
        <taxon>Magnoliopsida</taxon>
        <taxon>eudicotyledons</taxon>
        <taxon>Gunneridae</taxon>
        <taxon>Pentapetalae</taxon>
        <taxon>rosids</taxon>
        <taxon>fabids</taxon>
        <taxon>Fabales</taxon>
        <taxon>Quillajaceae</taxon>
        <taxon>Quillaja</taxon>
    </lineage>
</organism>
<reference evidence="7" key="1">
    <citation type="journal article" date="2023" name="Science">
        <title>Elucidation of the pathway for biosynthesis of saponin adjuvants from the soapbark tree.</title>
        <authorList>
            <person name="Reed J."/>
            <person name="Orme A."/>
            <person name="El-Demerdash A."/>
            <person name="Owen C."/>
            <person name="Martin L.B.B."/>
            <person name="Misra R.C."/>
            <person name="Kikuchi S."/>
            <person name="Rejzek M."/>
            <person name="Martin A.C."/>
            <person name="Harkess A."/>
            <person name="Leebens-Mack J."/>
            <person name="Louveau T."/>
            <person name="Stephenson M.J."/>
            <person name="Osbourn A."/>
        </authorList>
    </citation>
    <scope>NUCLEOTIDE SEQUENCE</scope>
    <source>
        <strain evidence="7">S10</strain>
    </source>
</reference>
<evidence type="ECO:0000256" key="2">
    <source>
        <dbReference type="ARBA" id="ARBA00011073"/>
    </source>
</evidence>
<dbReference type="Gene3D" id="3.40.50.200">
    <property type="entry name" value="Peptidase S8/S53 domain"/>
    <property type="match status" value="1"/>
</dbReference>
<proteinExistence type="inferred from homology"/>
<evidence type="ECO:0000256" key="1">
    <source>
        <dbReference type="ARBA" id="ARBA00004613"/>
    </source>
</evidence>
<dbReference type="PANTHER" id="PTHR10795">
    <property type="entry name" value="PROPROTEIN CONVERTASE SUBTILISIN/KEXIN"/>
    <property type="match status" value="1"/>
</dbReference>
<dbReference type="Pfam" id="PF00082">
    <property type="entry name" value="Peptidase_S8"/>
    <property type="match status" value="1"/>
</dbReference>
<comment type="subcellular location">
    <subcellularLocation>
        <location evidence="1">Secreted</location>
    </subcellularLocation>
</comment>
<dbReference type="Gene3D" id="2.60.40.2310">
    <property type="match status" value="1"/>
</dbReference>
<evidence type="ECO:0000256" key="4">
    <source>
        <dbReference type="PROSITE-ProRule" id="PRU01240"/>
    </source>
</evidence>
<dbReference type="Pfam" id="PF17766">
    <property type="entry name" value="fn3_6"/>
    <property type="match status" value="1"/>
</dbReference>
<evidence type="ECO:0000259" key="5">
    <source>
        <dbReference type="Pfam" id="PF00082"/>
    </source>
</evidence>
<comment type="similarity">
    <text evidence="2 4">Belongs to the peptidase S8 family.</text>
</comment>
<keyword evidence="8" id="KW-1185">Reference proteome</keyword>
<evidence type="ECO:0000313" key="7">
    <source>
        <dbReference type="EMBL" id="KAJ7959966.1"/>
    </source>
</evidence>
<sequence>MNTIEPPDVFFIQDTSRHGTCCAAIIAGNIVPADFFNLKHGRARGGVTGSRIASYKVGTTDSDLDFGYATSKAISTATEDGVDILSISGSIRIIDEQTDKKRRPHSYMEDQISIGTVYPTLKGILCCLSAGNIGGIGSVGNGAPWALCVGACNSKTTFSTKVNLGGRRLPVKGFSINTFERTGLCPPILAINGKIHRSGPLDPKKVAGKIVVHKTVTNGRDAKVARAKGIIIIDSCDSRSFYEVFPLPAAKVTKKDVERILNYMKELSESAKAEILTSEQAVNKKNEFPVLSSHSSKGPSRYTEHFIVPYVCAPGDELLSESPETVSASKLDCDDRRSRYTIISDTSFATAVVSSVAAYVKSVHKSWSAAAIKSASMTTGTQPILEKNANDVYGIGNGMINPIGAADPGLVYDIDRIHYARLLLGLEDFEGEKAIQAFFDRDEIISVGESIPPWDFNLPSLGISIPNTQSTCVFNRTVKNVGKGGLPVTYTAEVSVPESPQVTVTPKKLIFKEYNEEKTLKVKVVVTDWRQAKANAFSGVLAWKSLRRNYRVRSQILIKIRKDD</sequence>
<dbReference type="Proteomes" id="UP001163823">
    <property type="component" value="Chromosome 8"/>
</dbReference>
<keyword evidence="7" id="KW-0378">Hydrolase</keyword>
<dbReference type="GO" id="GO:0004252">
    <property type="term" value="F:serine-type endopeptidase activity"/>
    <property type="evidence" value="ECO:0007669"/>
    <property type="project" value="InterPro"/>
</dbReference>
<feature type="domain" description="Subtilisin-like protease fibronectin type-III" evidence="6">
    <location>
        <begin position="455"/>
        <end position="558"/>
    </location>
</feature>
<feature type="domain" description="Peptidase S8/S53" evidence="5">
    <location>
        <begin position="12"/>
        <end position="396"/>
    </location>
</feature>